<dbReference type="SUPFAM" id="SSF51206">
    <property type="entry name" value="cAMP-binding domain-like"/>
    <property type="match status" value="1"/>
</dbReference>
<dbReference type="Pfam" id="PF13545">
    <property type="entry name" value="HTH_Crp_2"/>
    <property type="match status" value="1"/>
</dbReference>
<keyword evidence="7" id="KW-1185">Reference proteome</keyword>
<sequence length="190" mass="20092">MSSSVFLLEDGTVKVLQVAEGGAALTLTLRGPGEMLGEMGVILDRPRSATLQAVNHCTGHVLSARVFLAGLDRLGLVTTVYRLAVDRMHHVEQRRLELLSLPPAARVARVILHLAAEVGHPGEGGTLVELGMPREELASMAAVGRSTAVPALRRLQVQGVLDLARTRLVVKDVEALAAAALAGEGDVRCM</sequence>
<evidence type="ECO:0000256" key="1">
    <source>
        <dbReference type="ARBA" id="ARBA00023015"/>
    </source>
</evidence>
<dbReference type="EMBL" id="CP049945">
    <property type="protein sequence ID" value="QRF01967.1"/>
    <property type="molecule type" value="Genomic_DNA"/>
</dbReference>
<evidence type="ECO:0000313" key="6">
    <source>
        <dbReference type="EMBL" id="QRF01967.1"/>
    </source>
</evidence>
<dbReference type="SUPFAM" id="SSF46785">
    <property type="entry name" value="Winged helix' DNA-binding domain"/>
    <property type="match status" value="1"/>
</dbReference>
<dbReference type="PANTHER" id="PTHR24567">
    <property type="entry name" value="CRP FAMILY TRANSCRIPTIONAL REGULATORY PROTEIN"/>
    <property type="match status" value="1"/>
</dbReference>
<keyword evidence="2" id="KW-0238">DNA-binding</keyword>
<evidence type="ECO:0000256" key="2">
    <source>
        <dbReference type="ARBA" id="ARBA00023125"/>
    </source>
</evidence>
<gene>
    <name evidence="6" type="ORF">G9U55_06885</name>
</gene>
<evidence type="ECO:0000259" key="5">
    <source>
        <dbReference type="PROSITE" id="PS51063"/>
    </source>
</evidence>
<reference evidence="6 7" key="1">
    <citation type="submission" date="2020-03" db="EMBL/GenBank/DDBJ databases">
        <title>Genome mining and metabolic profiling illuminate the polycyclic tetramate macrolactams from Streptomyces koyangensis SCSIO 5802.</title>
        <authorList>
            <person name="Ding W."/>
        </authorList>
    </citation>
    <scope>NUCLEOTIDE SEQUENCE [LARGE SCALE GENOMIC DNA]</scope>
    <source>
        <strain evidence="6 7">SCSIO 5802</strain>
    </source>
</reference>
<dbReference type="InterPro" id="IPR000595">
    <property type="entry name" value="cNMP-bd_dom"/>
</dbReference>
<dbReference type="InterPro" id="IPR050397">
    <property type="entry name" value="Env_Response_Regulators"/>
</dbReference>
<name>A0ABX7EB24_9ACTN</name>
<dbReference type="PROSITE" id="PS00889">
    <property type="entry name" value="CNMP_BINDING_2"/>
    <property type="match status" value="1"/>
</dbReference>
<evidence type="ECO:0000256" key="3">
    <source>
        <dbReference type="ARBA" id="ARBA00023163"/>
    </source>
</evidence>
<accession>A0ABX7EB24</accession>
<protein>
    <submittedName>
        <fullName evidence="6">Crp/Fnr family transcriptional regulator</fullName>
    </submittedName>
</protein>
<dbReference type="InterPro" id="IPR036390">
    <property type="entry name" value="WH_DNA-bd_sf"/>
</dbReference>
<feature type="domain" description="HTH crp-type" evidence="5">
    <location>
        <begin position="101"/>
        <end position="174"/>
    </location>
</feature>
<evidence type="ECO:0000313" key="7">
    <source>
        <dbReference type="Proteomes" id="UP000596311"/>
    </source>
</evidence>
<keyword evidence="3" id="KW-0804">Transcription</keyword>
<dbReference type="PROSITE" id="PS51063">
    <property type="entry name" value="HTH_CRP_2"/>
    <property type="match status" value="1"/>
</dbReference>
<dbReference type="InterPro" id="IPR014710">
    <property type="entry name" value="RmlC-like_jellyroll"/>
</dbReference>
<organism evidence="6 7">
    <name type="scientific">Streptomyces koyangensis</name>
    <dbReference type="NCBI Taxonomy" id="188770"/>
    <lineage>
        <taxon>Bacteria</taxon>
        <taxon>Bacillati</taxon>
        <taxon>Actinomycetota</taxon>
        <taxon>Actinomycetes</taxon>
        <taxon>Kitasatosporales</taxon>
        <taxon>Streptomycetaceae</taxon>
        <taxon>Streptomyces</taxon>
        <taxon>Streptomyces aurantiacus group</taxon>
    </lineage>
</organism>
<dbReference type="PANTHER" id="PTHR24567:SF68">
    <property type="entry name" value="DNA-BINDING TRANSCRIPTIONAL DUAL REGULATOR CRP"/>
    <property type="match status" value="1"/>
</dbReference>
<dbReference type="Gene3D" id="2.60.120.10">
    <property type="entry name" value="Jelly Rolls"/>
    <property type="match status" value="1"/>
</dbReference>
<feature type="domain" description="Cyclic nucleotide-binding" evidence="4">
    <location>
        <begin position="1"/>
        <end position="67"/>
    </location>
</feature>
<proteinExistence type="predicted"/>
<dbReference type="PROSITE" id="PS50042">
    <property type="entry name" value="CNMP_BINDING_3"/>
    <property type="match status" value="1"/>
</dbReference>
<dbReference type="Pfam" id="PF00027">
    <property type="entry name" value="cNMP_binding"/>
    <property type="match status" value="1"/>
</dbReference>
<dbReference type="InterPro" id="IPR018488">
    <property type="entry name" value="cNMP-bd_CS"/>
</dbReference>
<dbReference type="InterPro" id="IPR012318">
    <property type="entry name" value="HTH_CRP"/>
</dbReference>
<dbReference type="InterPro" id="IPR018490">
    <property type="entry name" value="cNMP-bd_dom_sf"/>
</dbReference>
<evidence type="ECO:0000259" key="4">
    <source>
        <dbReference type="PROSITE" id="PS50042"/>
    </source>
</evidence>
<keyword evidence="1" id="KW-0805">Transcription regulation</keyword>
<dbReference type="Proteomes" id="UP000596311">
    <property type="component" value="Chromosome"/>
</dbReference>
<dbReference type="CDD" id="cd00038">
    <property type="entry name" value="CAP_ED"/>
    <property type="match status" value="1"/>
</dbReference>